<evidence type="ECO:0000313" key="2">
    <source>
        <dbReference type="Proteomes" id="UP001165960"/>
    </source>
</evidence>
<comment type="caution">
    <text evidence="1">The sequence shown here is derived from an EMBL/GenBank/DDBJ whole genome shotgun (WGS) entry which is preliminary data.</text>
</comment>
<protein>
    <submittedName>
        <fullName evidence="1">Uncharacterized protein</fullName>
    </submittedName>
</protein>
<proteinExistence type="predicted"/>
<dbReference type="EMBL" id="QTSX02003578">
    <property type="protein sequence ID" value="KAJ9070349.1"/>
    <property type="molecule type" value="Genomic_DNA"/>
</dbReference>
<sequence>MVLGGEVGLLSFKVSSPLVVGISHKTPAQVTHENNGLATQDCISDRGSKYTVKLLSSGCLFARVHAKFLRKYHPPLRPI</sequence>
<organism evidence="1 2">
    <name type="scientific">Entomophthora muscae</name>
    <dbReference type="NCBI Taxonomy" id="34485"/>
    <lineage>
        <taxon>Eukaryota</taxon>
        <taxon>Fungi</taxon>
        <taxon>Fungi incertae sedis</taxon>
        <taxon>Zoopagomycota</taxon>
        <taxon>Entomophthoromycotina</taxon>
        <taxon>Entomophthoromycetes</taxon>
        <taxon>Entomophthorales</taxon>
        <taxon>Entomophthoraceae</taxon>
        <taxon>Entomophthora</taxon>
    </lineage>
</organism>
<evidence type="ECO:0000313" key="1">
    <source>
        <dbReference type="EMBL" id="KAJ9070349.1"/>
    </source>
</evidence>
<reference evidence="1" key="1">
    <citation type="submission" date="2022-04" db="EMBL/GenBank/DDBJ databases">
        <title>Genome of the entomopathogenic fungus Entomophthora muscae.</title>
        <authorList>
            <person name="Elya C."/>
            <person name="Lovett B.R."/>
            <person name="Lee E."/>
            <person name="Macias A.M."/>
            <person name="Hajek A.E."/>
            <person name="De Bivort B.L."/>
            <person name="Kasson M.T."/>
            <person name="De Fine Licht H.H."/>
            <person name="Stajich J.E."/>
        </authorList>
    </citation>
    <scope>NUCLEOTIDE SEQUENCE</scope>
    <source>
        <strain evidence="1">Berkeley</strain>
    </source>
</reference>
<gene>
    <name evidence="1" type="ORF">DSO57_1008923</name>
</gene>
<keyword evidence="2" id="KW-1185">Reference proteome</keyword>
<dbReference type="Proteomes" id="UP001165960">
    <property type="component" value="Unassembled WGS sequence"/>
</dbReference>
<accession>A0ACC2T717</accession>
<name>A0ACC2T717_9FUNG</name>